<dbReference type="Proteomes" id="UP000438120">
    <property type="component" value="Unassembled WGS sequence"/>
</dbReference>
<evidence type="ECO:0000256" key="1">
    <source>
        <dbReference type="ARBA" id="ARBA00022801"/>
    </source>
</evidence>
<name>A0A6A8MGC5_9LACO</name>
<dbReference type="SUPFAM" id="SSF52266">
    <property type="entry name" value="SGNH hydrolase"/>
    <property type="match status" value="1"/>
</dbReference>
<accession>A0A6A8MGC5</accession>
<gene>
    <name evidence="3" type="ORF">FYJ62_09790</name>
</gene>
<dbReference type="OrthoDB" id="9795554at2"/>
<dbReference type="Pfam" id="PF03629">
    <property type="entry name" value="SASA"/>
    <property type="match status" value="1"/>
</dbReference>
<comment type="caution">
    <text evidence="3">The sequence shown here is derived from an EMBL/GenBank/DDBJ whole genome shotgun (WGS) entry which is preliminary data.</text>
</comment>
<dbReference type="InterPro" id="IPR013783">
    <property type="entry name" value="Ig-like_fold"/>
</dbReference>
<dbReference type="GO" id="GO:0005975">
    <property type="term" value="P:carbohydrate metabolic process"/>
    <property type="evidence" value="ECO:0007669"/>
    <property type="project" value="TreeGrafter"/>
</dbReference>
<dbReference type="PANTHER" id="PTHR22901">
    <property type="entry name" value="SIALATE O-ACETYLESTERASE"/>
    <property type="match status" value="1"/>
</dbReference>
<reference evidence="3 4" key="1">
    <citation type="submission" date="2019-08" db="EMBL/GenBank/DDBJ databases">
        <title>In-depth cultivation of the pig gut microbiome towards novel bacterial diversity and tailored functional studies.</title>
        <authorList>
            <person name="Wylensek D."/>
            <person name="Hitch T.C.A."/>
            <person name="Clavel T."/>
        </authorList>
    </citation>
    <scope>NUCLEOTIDE SEQUENCE [LARGE SCALE GENOMIC DNA]</scope>
    <source>
        <strain evidence="3 4">Bifido-178-WT-2B</strain>
    </source>
</reference>
<dbReference type="PANTHER" id="PTHR22901:SF0">
    <property type="entry name" value="SIALATE O-ACETYLESTERASE"/>
    <property type="match status" value="1"/>
</dbReference>
<protein>
    <submittedName>
        <fullName evidence="3">Sialate O-acetylesterase</fullName>
    </submittedName>
</protein>
<feature type="domain" description="Sialate O-acetylesterase" evidence="2">
    <location>
        <begin position="277"/>
        <end position="388"/>
    </location>
</feature>
<organism evidence="3 4">
    <name type="scientific">Lactobacillus porci</name>
    <dbReference type="NCBI Taxonomy" id="2012477"/>
    <lineage>
        <taxon>Bacteria</taxon>
        <taxon>Bacillati</taxon>
        <taxon>Bacillota</taxon>
        <taxon>Bacilli</taxon>
        <taxon>Lactobacillales</taxon>
        <taxon>Lactobacillaceae</taxon>
        <taxon>Lactobacillus</taxon>
    </lineage>
</organism>
<dbReference type="InterPro" id="IPR005181">
    <property type="entry name" value="SASA"/>
</dbReference>
<dbReference type="EMBL" id="VUMX01000043">
    <property type="protein sequence ID" value="MST87891.1"/>
    <property type="molecule type" value="Genomic_DNA"/>
</dbReference>
<evidence type="ECO:0000313" key="4">
    <source>
        <dbReference type="Proteomes" id="UP000438120"/>
    </source>
</evidence>
<dbReference type="AlphaFoldDB" id="A0A6A8MGC5"/>
<dbReference type="Gene3D" id="2.60.40.10">
    <property type="entry name" value="Immunoglobulins"/>
    <property type="match status" value="1"/>
</dbReference>
<proteinExistence type="predicted"/>
<dbReference type="InterPro" id="IPR036514">
    <property type="entry name" value="SGNH_hydro_sf"/>
</dbReference>
<dbReference type="RefSeq" id="WP_154549498.1">
    <property type="nucleotide sequence ID" value="NZ_VUMX01000043.1"/>
</dbReference>
<evidence type="ECO:0000259" key="2">
    <source>
        <dbReference type="Pfam" id="PF03629"/>
    </source>
</evidence>
<keyword evidence="4" id="KW-1185">Reference proteome</keyword>
<keyword evidence="1" id="KW-0378">Hydrolase</keyword>
<dbReference type="GO" id="GO:0001681">
    <property type="term" value="F:sialate O-acetylesterase activity"/>
    <property type="evidence" value="ECO:0007669"/>
    <property type="project" value="InterPro"/>
</dbReference>
<dbReference type="Gene3D" id="3.40.50.1110">
    <property type="entry name" value="SGNH hydrolase"/>
    <property type="match status" value="1"/>
</dbReference>
<dbReference type="InterPro" id="IPR039329">
    <property type="entry name" value="SIAE"/>
</dbReference>
<evidence type="ECO:0000313" key="3">
    <source>
        <dbReference type="EMBL" id="MST87891.1"/>
    </source>
</evidence>
<sequence length="509" mass="56891">MARKLLADIFQDGMVLPIHKDFRLGGQAASGAAVTVSFLGEAYQVQADEQGHWQVTLPAYDQQELDELTVTSGGKTQCLRGLHFGRVLLLSGQSNIEYRLKDDAEFAHVKADLAAGHHPNLYYYNCPQIDYRDPETGTVKPAAAEEKWQEVNAETAGEMSAIGFYCLAKLQKLDPSQIYAAVDCFKGGTSASNWLPVDLLKDDPELQAAFVDPYEAAIKGKSWADFDRETAKWQAAVDQHNADLKQYLDQHPESSLSQAKNIVGHTPWPPPMRPDSYLRPGALYETMVSQIQDITVTDWIWYQGENDTDRPRYYSKLLNLLLKTWRRLLADPSLPVKLIQLPGYADNPENSVALIRQTQLETARKDPYVDLVSIADLGEAHNIHPTHKRSAGERLGICMSGESYPATPQVTAFKQEGDQISFKVTNSFKLEVTGEVRVSFQVEKQTWLPDQPVKLQLKGQTVSLPCPDKATGLRYGYANYPDLAIYNELGAPLAPFEKIFSKNDKVNEQ</sequence>